<proteinExistence type="predicted"/>
<evidence type="ECO:0000313" key="1">
    <source>
        <dbReference type="EMBL" id="GMR38906.1"/>
    </source>
</evidence>
<organism evidence="1 2">
    <name type="scientific">Pristionchus mayeri</name>
    <dbReference type="NCBI Taxonomy" id="1317129"/>
    <lineage>
        <taxon>Eukaryota</taxon>
        <taxon>Metazoa</taxon>
        <taxon>Ecdysozoa</taxon>
        <taxon>Nematoda</taxon>
        <taxon>Chromadorea</taxon>
        <taxon>Rhabditida</taxon>
        <taxon>Rhabditina</taxon>
        <taxon>Diplogasteromorpha</taxon>
        <taxon>Diplogasteroidea</taxon>
        <taxon>Neodiplogasteridae</taxon>
        <taxon>Pristionchus</taxon>
    </lineage>
</organism>
<comment type="caution">
    <text evidence="1">The sequence shown here is derived from an EMBL/GenBank/DDBJ whole genome shotgun (WGS) entry which is preliminary data.</text>
</comment>
<dbReference type="AlphaFoldDB" id="A0AAN4ZGZ8"/>
<sequence>MANDAHALKVTRKEILPQYTRIRQTDDGRIFYWYVEKPMRLYVKWNGKEIDAKLPAEQIWNVTAHGNGVYFKSNKKAIDSVLSKRFITTQNLDFQSDFRPF</sequence>
<reference evidence="2" key="1">
    <citation type="submission" date="2022-10" db="EMBL/GenBank/DDBJ databases">
        <title>Genome assembly of Pristionchus species.</title>
        <authorList>
            <person name="Yoshida K."/>
            <person name="Sommer R.J."/>
        </authorList>
    </citation>
    <scope>NUCLEOTIDE SEQUENCE [LARGE SCALE GENOMIC DNA]</scope>
    <source>
        <strain evidence="2">RS5460</strain>
    </source>
</reference>
<dbReference type="Proteomes" id="UP001328107">
    <property type="component" value="Unassembled WGS sequence"/>
</dbReference>
<dbReference type="EMBL" id="BTRK01000002">
    <property type="protein sequence ID" value="GMR38906.1"/>
    <property type="molecule type" value="Genomic_DNA"/>
</dbReference>
<keyword evidence="2" id="KW-1185">Reference proteome</keyword>
<gene>
    <name evidence="1" type="ORF">PMAYCL1PPCAC_09101</name>
</gene>
<protein>
    <submittedName>
        <fullName evidence="1">Uncharacterized protein</fullName>
    </submittedName>
</protein>
<accession>A0AAN4ZGZ8</accession>
<name>A0AAN4ZGZ8_9BILA</name>
<evidence type="ECO:0000313" key="2">
    <source>
        <dbReference type="Proteomes" id="UP001328107"/>
    </source>
</evidence>